<organism evidence="2 3">
    <name type="scientific">Symbiochloris irregularis</name>
    <dbReference type="NCBI Taxonomy" id="706552"/>
    <lineage>
        <taxon>Eukaryota</taxon>
        <taxon>Viridiplantae</taxon>
        <taxon>Chlorophyta</taxon>
        <taxon>core chlorophytes</taxon>
        <taxon>Trebouxiophyceae</taxon>
        <taxon>Trebouxiales</taxon>
        <taxon>Trebouxiaceae</taxon>
        <taxon>Symbiochloris</taxon>
    </lineage>
</organism>
<evidence type="ECO:0000313" key="2">
    <source>
        <dbReference type="EMBL" id="KAK9809748.1"/>
    </source>
</evidence>
<sequence length="81" mass="8680">MEAQSSDTALTSRSGKKKGPQAEPKPRPDHFLSARIWPWGSAHESIKLVQEALSSHDQALQAACVDPFGAHLTLLVASCAD</sequence>
<feature type="compositionally biased region" description="Polar residues" evidence="1">
    <location>
        <begin position="1"/>
        <end position="13"/>
    </location>
</feature>
<accession>A0AAW1PIQ5</accession>
<keyword evidence="3" id="KW-1185">Reference proteome</keyword>
<proteinExistence type="predicted"/>
<dbReference type="Proteomes" id="UP001465755">
    <property type="component" value="Unassembled WGS sequence"/>
</dbReference>
<evidence type="ECO:0000313" key="3">
    <source>
        <dbReference type="Proteomes" id="UP001465755"/>
    </source>
</evidence>
<reference evidence="2 3" key="1">
    <citation type="journal article" date="2024" name="Nat. Commun.">
        <title>Phylogenomics reveals the evolutionary origins of lichenization in chlorophyte algae.</title>
        <authorList>
            <person name="Puginier C."/>
            <person name="Libourel C."/>
            <person name="Otte J."/>
            <person name="Skaloud P."/>
            <person name="Haon M."/>
            <person name="Grisel S."/>
            <person name="Petersen M."/>
            <person name="Berrin J.G."/>
            <person name="Delaux P.M."/>
            <person name="Dal Grande F."/>
            <person name="Keller J."/>
        </authorList>
    </citation>
    <scope>NUCLEOTIDE SEQUENCE [LARGE SCALE GENOMIC DNA]</scope>
    <source>
        <strain evidence="2 3">SAG 2036</strain>
    </source>
</reference>
<gene>
    <name evidence="2" type="ORF">WJX73_002339</name>
</gene>
<name>A0AAW1PIQ5_9CHLO</name>
<protein>
    <recommendedName>
        <fullName evidence="4">Protein kinase A anchor protein nuclear localisation signal domain-containing protein</fullName>
    </recommendedName>
</protein>
<feature type="region of interest" description="Disordered" evidence="1">
    <location>
        <begin position="1"/>
        <end position="32"/>
    </location>
</feature>
<dbReference type="EMBL" id="JALJOQ010000016">
    <property type="protein sequence ID" value="KAK9809748.1"/>
    <property type="molecule type" value="Genomic_DNA"/>
</dbReference>
<comment type="caution">
    <text evidence="2">The sequence shown here is derived from an EMBL/GenBank/DDBJ whole genome shotgun (WGS) entry which is preliminary data.</text>
</comment>
<evidence type="ECO:0008006" key="4">
    <source>
        <dbReference type="Google" id="ProtNLM"/>
    </source>
</evidence>
<dbReference type="AlphaFoldDB" id="A0AAW1PIQ5"/>
<dbReference type="Gene3D" id="3.90.1140.10">
    <property type="entry name" value="Cyclic phosphodiesterase"/>
    <property type="match status" value="1"/>
</dbReference>
<evidence type="ECO:0000256" key="1">
    <source>
        <dbReference type="SAM" id="MobiDB-lite"/>
    </source>
</evidence>